<feature type="region of interest" description="Disordered" evidence="1">
    <location>
        <begin position="1"/>
        <end position="57"/>
    </location>
</feature>
<dbReference type="AlphaFoldDB" id="A0A455T733"/>
<gene>
    <name evidence="2" type="ORF">KTA_32540</name>
</gene>
<sequence length="57" mass="6200">MAEGSRPRQPPKAVPTLTPRPTRASAYQSHSEAGSLIDQREDVVLTGQMKPKSGQRV</sequence>
<proteinExistence type="predicted"/>
<accession>A0A455T733</accession>
<evidence type="ECO:0000313" key="2">
    <source>
        <dbReference type="EMBL" id="BBH95055.1"/>
    </source>
</evidence>
<dbReference type="EMBL" id="AP019377">
    <property type="protein sequence ID" value="BBH95055.1"/>
    <property type="molecule type" value="Genomic_DNA"/>
</dbReference>
<evidence type="ECO:0000256" key="1">
    <source>
        <dbReference type="SAM" id="MobiDB-lite"/>
    </source>
</evidence>
<protein>
    <submittedName>
        <fullName evidence="2">Uncharacterized protein</fullName>
    </submittedName>
</protein>
<name>A0A455T733_9CHLR</name>
<reference evidence="2" key="1">
    <citation type="submission" date="2018-12" db="EMBL/GenBank/DDBJ databases">
        <title>Novel natural products biosynthetic potential of the class Ktedonobacteria.</title>
        <authorList>
            <person name="Zheng Y."/>
            <person name="Saitou A."/>
            <person name="Wang C.M."/>
            <person name="Toyoda A."/>
            <person name="Minakuchi Y."/>
            <person name="Sekiguchi Y."/>
            <person name="Ueda K."/>
            <person name="Takano H."/>
            <person name="Sakai Y."/>
            <person name="Yokota A."/>
            <person name="Yabe S."/>
        </authorList>
    </citation>
    <scope>NUCLEOTIDE SEQUENCE</scope>
    <source>
        <strain evidence="2">A3-2</strain>
    </source>
</reference>
<organism evidence="2">
    <name type="scientific">Thermogemmatispora argillosa</name>
    <dbReference type="NCBI Taxonomy" id="2045280"/>
    <lineage>
        <taxon>Bacteria</taxon>
        <taxon>Bacillati</taxon>
        <taxon>Chloroflexota</taxon>
        <taxon>Ktedonobacteria</taxon>
        <taxon>Thermogemmatisporales</taxon>
        <taxon>Thermogemmatisporaceae</taxon>
        <taxon>Thermogemmatispora</taxon>
    </lineage>
</organism>